<dbReference type="Proteomes" id="UP001066276">
    <property type="component" value="Chromosome 9"/>
</dbReference>
<reference evidence="1" key="1">
    <citation type="journal article" date="2022" name="bioRxiv">
        <title>Sequencing and chromosome-scale assembly of the giantPleurodeles waltlgenome.</title>
        <authorList>
            <person name="Brown T."/>
            <person name="Elewa A."/>
            <person name="Iarovenko S."/>
            <person name="Subramanian E."/>
            <person name="Araus A.J."/>
            <person name="Petzold A."/>
            <person name="Susuki M."/>
            <person name="Suzuki K.-i.T."/>
            <person name="Hayashi T."/>
            <person name="Toyoda A."/>
            <person name="Oliveira C."/>
            <person name="Osipova E."/>
            <person name="Leigh N.D."/>
            <person name="Simon A."/>
            <person name="Yun M.H."/>
        </authorList>
    </citation>
    <scope>NUCLEOTIDE SEQUENCE</scope>
    <source>
        <strain evidence="1">20211129_DDA</strain>
        <tissue evidence="1">Liver</tissue>
    </source>
</reference>
<sequence length="148" mass="16411">MWHVLRRGRGLTTGQDGRHYVRLCLARGRLSVYCLIRRCWRVRAWRALLRGAPGLLPAARERRGDRSSSCEETRAGGRTWRPATASGDVWLGAELRGAQSGRADAEVRCRSRRCVTGCGAAPGGHSATWSCRGPTTRLVMVALSWRSH</sequence>
<evidence type="ECO:0000313" key="2">
    <source>
        <dbReference type="Proteomes" id="UP001066276"/>
    </source>
</evidence>
<evidence type="ECO:0000313" key="1">
    <source>
        <dbReference type="EMBL" id="KAJ1106736.1"/>
    </source>
</evidence>
<proteinExistence type="predicted"/>
<dbReference type="EMBL" id="JANPWB010000013">
    <property type="protein sequence ID" value="KAJ1106736.1"/>
    <property type="molecule type" value="Genomic_DNA"/>
</dbReference>
<keyword evidence="2" id="KW-1185">Reference proteome</keyword>
<dbReference type="AlphaFoldDB" id="A0AAV7MTP6"/>
<organism evidence="1 2">
    <name type="scientific">Pleurodeles waltl</name>
    <name type="common">Iberian ribbed newt</name>
    <dbReference type="NCBI Taxonomy" id="8319"/>
    <lineage>
        <taxon>Eukaryota</taxon>
        <taxon>Metazoa</taxon>
        <taxon>Chordata</taxon>
        <taxon>Craniata</taxon>
        <taxon>Vertebrata</taxon>
        <taxon>Euteleostomi</taxon>
        <taxon>Amphibia</taxon>
        <taxon>Batrachia</taxon>
        <taxon>Caudata</taxon>
        <taxon>Salamandroidea</taxon>
        <taxon>Salamandridae</taxon>
        <taxon>Pleurodelinae</taxon>
        <taxon>Pleurodeles</taxon>
    </lineage>
</organism>
<comment type="caution">
    <text evidence="1">The sequence shown here is derived from an EMBL/GenBank/DDBJ whole genome shotgun (WGS) entry which is preliminary data.</text>
</comment>
<name>A0AAV7MTP6_PLEWA</name>
<gene>
    <name evidence="1" type="ORF">NDU88_004136</name>
</gene>
<accession>A0AAV7MTP6</accession>
<protein>
    <submittedName>
        <fullName evidence="1">Uncharacterized protein</fullName>
    </submittedName>
</protein>